<dbReference type="GO" id="GO:0005524">
    <property type="term" value="F:ATP binding"/>
    <property type="evidence" value="ECO:0007669"/>
    <property type="project" value="UniProtKB-KW"/>
</dbReference>
<organism evidence="8 9">
    <name type="scientific">Campylobacter coli</name>
    <dbReference type="NCBI Taxonomy" id="195"/>
    <lineage>
        <taxon>Bacteria</taxon>
        <taxon>Pseudomonadati</taxon>
        <taxon>Campylobacterota</taxon>
        <taxon>Epsilonproteobacteria</taxon>
        <taxon>Campylobacterales</taxon>
        <taxon>Campylobacteraceae</taxon>
        <taxon>Campylobacter</taxon>
    </lineage>
</organism>
<dbReference type="PANTHER" id="PTHR43309:SF5">
    <property type="entry name" value="5-OXOPROLINASE SUBUNIT C"/>
    <property type="match status" value="1"/>
</dbReference>
<dbReference type="GO" id="GO:0016740">
    <property type="term" value="F:transferase activity"/>
    <property type="evidence" value="ECO:0007669"/>
    <property type="project" value="UniProtKB-KW"/>
</dbReference>
<dbReference type="KEGG" id="ccoo:ATE51_00486"/>
<evidence type="ECO:0000313" key="10">
    <source>
        <dbReference type="Proteomes" id="UP000361993"/>
    </source>
</evidence>
<evidence type="ECO:0000256" key="1">
    <source>
        <dbReference type="ARBA" id="ARBA00022741"/>
    </source>
</evidence>
<dbReference type="OrthoDB" id="9768696at2"/>
<keyword evidence="3" id="KW-0067">ATP-binding</keyword>
<evidence type="ECO:0000313" key="6">
    <source>
        <dbReference type="EMBL" id="EAK1510641.1"/>
    </source>
</evidence>
<dbReference type="EMBL" id="AACQHW010000003">
    <property type="protein sequence ID" value="EAL6850522.1"/>
    <property type="molecule type" value="Genomic_DNA"/>
</dbReference>
<name>A0A0Q2PUY2_CAMCO</name>
<dbReference type="KEGG" id="ccof:VC76_07620"/>
<dbReference type="PANTHER" id="PTHR43309">
    <property type="entry name" value="5-OXOPROLINASE SUBUNIT C"/>
    <property type="match status" value="1"/>
</dbReference>
<dbReference type="Pfam" id="PF02626">
    <property type="entry name" value="CT_A_B"/>
    <property type="match status" value="1"/>
</dbReference>
<proteinExistence type="predicted"/>
<protein>
    <submittedName>
        <fullName evidence="8">Allophanate hydrolase subunit 2 family protein</fullName>
    </submittedName>
    <submittedName>
        <fullName evidence="5">Biotin-dependent carboxyltransferase family protein</fullName>
    </submittedName>
</protein>
<evidence type="ECO:0000313" key="8">
    <source>
        <dbReference type="EMBL" id="EAL6850522.1"/>
    </source>
</evidence>
<dbReference type="SMART" id="SM00797">
    <property type="entry name" value="AHS2"/>
    <property type="match status" value="1"/>
</dbReference>
<dbReference type="InterPro" id="IPR052708">
    <property type="entry name" value="PxpC"/>
</dbReference>
<evidence type="ECO:0000256" key="3">
    <source>
        <dbReference type="ARBA" id="ARBA00022840"/>
    </source>
</evidence>
<keyword evidence="1" id="KW-0547">Nucleotide-binding</keyword>
<evidence type="ECO:0000313" key="7">
    <source>
        <dbReference type="EMBL" id="EAK4357767.1"/>
    </source>
</evidence>
<dbReference type="EMBL" id="AACDUL010000010">
    <property type="protein sequence ID" value="EAK1509834.1"/>
    <property type="molecule type" value="Genomic_DNA"/>
</dbReference>
<dbReference type="GeneID" id="66545200"/>
<dbReference type="GO" id="GO:0016787">
    <property type="term" value="F:hydrolase activity"/>
    <property type="evidence" value="ECO:0007669"/>
    <property type="project" value="UniProtKB-KW"/>
</dbReference>
<reference evidence="8 9" key="2">
    <citation type="submission" date="2018-07" db="EMBL/GenBank/DDBJ databases">
        <authorList>
            <consortium name="NARMS: The National Antimicrobial Resistance Monitoring System"/>
        </authorList>
    </citation>
    <scope>NUCLEOTIDE SEQUENCE [LARGE SCALE GENOMIC DNA]</scope>
    <source>
        <strain evidence="8 9">CVM N17C548</strain>
        <strain evidence="7 11">FSIS11807978</strain>
    </source>
</reference>
<dbReference type="InterPro" id="IPR003778">
    <property type="entry name" value="CT_A_B"/>
</dbReference>
<comment type="caution">
    <text evidence="8">The sequence shown here is derived from an EMBL/GenBank/DDBJ whole genome shotgun (WGS) entry which is preliminary data.</text>
</comment>
<dbReference type="NCBIfam" id="TIGR00724">
    <property type="entry name" value="urea_amlyse_rel"/>
    <property type="match status" value="1"/>
</dbReference>
<feature type="domain" description="Carboxyltransferase" evidence="4">
    <location>
        <begin position="24"/>
        <end position="305"/>
    </location>
</feature>
<dbReference type="InterPro" id="IPR029000">
    <property type="entry name" value="Cyclophilin-like_dom_sf"/>
</dbReference>
<evidence type="ECO:0000313" key="5">
    <source>
        <dbReference type="EMBL" id="EAK1509834.1"/>
    </source>
</evidence>
<keyword evidence="5" id="KW-0808">Transferase</keyword>
<evidence type="ECO:0000256" key="2">
    <source>
        <dbReference type="ARBA" id="ARBA00022801"/>
    </source>
</evidence>
<sequence>MSIKVIEASINSTIQDLGRKNYAKLGIARSGVMDELSLRIANILLGNKQDEAGLELCLKGGKYEFLDESYFVLSGAEFEAKLNNKKIQTCKVYQAKKGDILELGLAKIGFRGYLCVAGGFKIKSFLNSKSSDVKMGVGVFNGRALQKDDVLELNNSFIPFNLSKRECENPVFQFAKEPTIRVILGTNDDAFTQNGLNTFLNTSYKIGLKSDRMAIYAEAKTTIEHKNSADIISDPAVFGSIQVPKNGLPIILMAGRQSTGGYTKIASVIENDLPLLAQAKLGTNFKFENISMQNALELYKQREEKFKTLDKKINLDFENLI</sequence>
<dbReference type="STRING" id="195.ATE51_00486"/>
<dbReference type="AlphaFoldDB" id="A0A0Q2PUY2"/>
<dbReference type="Proteomes" id="UP000365807">
    <property type="component" value="Unassembled WGS sequence"/>
</dbReference>
<evidence type="ECO:0000313" key="11">
    <source>
        <dbReference type="Proteomes" id="UP000365807"/>
    </source>
</evidence>
<evidence type="ECO:0000313" key="9">
    <source>
        <dbReference type="Proteomes" id="UP000352088"/>
    </source>
</evidence>
<dbReference type="EMBL" id="AACGFG010000002">
    <property type="protein sequence ID" value="EAK4357767.1"/>
    <property type="molecule type" value="Genomic_DNA"/>
</dbReference>
<gene>
    <name evidence="7" type="ORF">C6T04_02330</name>
    <name evidence="5" type="ORF">CJD00_06125</name>
    <name evidence="6" type="ORF">CJD00_10410</name>
    <name evidence="8" type="ORF">DSX26_03460</name>
</gene>
<dbReference type="Proteomes" id="UP000361993">
    <property type="component" value="Unassembled WGS sequence"/>
</dbReference>
<dbReference type="Gene3D" id="2.40.100.10">
    <property type="entry name" value="Cyclophilin-like"/>
    <property type="match status" value="1"/>
</dbReference>
<dbReference type="RefSeq" id="WP_002790390.1">
    <property type="nucleotide sequence ID" value="NZ_AANHVQ020000014.1"/>
</dbReference>
<evidence type="ECO:0000259" key="4">
    <source>
        <dbReference type="SMART" id="SM00797"/>
    </source>
</evidence>
<accession>A0A0Q2PUY2</accession>
<keyword evidence="2 8" id="KW-0378">Hydrolase</keyword>
<reference evidence="5 10" key="1">
    <citation type="submission" date="2018-05" db="EMBL/GenBank/DDBJ databases">
        <authorList>
            <consortium name="GenomeTrakr network: Whole genome sequencing for foodborne pathogen traceback"/>
        </authorList>
    </citation>
    <scope>NUCLEOTIDE SEQUENCE [LARGE SCALE GENOMIC DNA]</scope>
    <source>
        <strain evidence="5 10">NC_C6016</strain>
    </source>
</reference>
<dbReference type="Proteomes" id="UP000352088">
    <property type="component" value="Unassembled WGS sequence"/>
</dbReference>
<dbReference type="EMBL" id="AACDUL010000084">
    <property type="protein sequence ID" value="EAK1510641.1"/>
    <property type="molecule type" value="Genomic_DNA"/>
</dbReference>